<dbReference type="PANTHER" id="PTHR22930:SF221">
    <property type="entry name" value="NUCLEASE HARBI1"/>
    <property type="match status" value="1"/>
</dbReference>
<accession>A0A0D7AB58</accession>
<dbReference type="OrthoDB" id="1681765at2759"/>
<proteinExistence type="predicted"/>
<dbReference type="Proteomes" id="UP000054144">
    <property type="component" value="Unassembled WGS sequence"/>
</dbReference>
<organism evidence="1 2">
    <name type="scientific">Fistulina hepatica ATCC 64428</name>
    <dbReference type="NCBI Taxonomy" id="1128425"/>
    <lineage>
        <taxon>Eukaryota</taxon>
        <taxon>Fungi</taxon>
        <taxon>Dikarya</taxon>
        <taxon>Basidiomycota</taxon>
        <taxon>Agaricomycotina</taxon>
        <taxon>Agaricomycetes</taxon>
        <taxon>Agaricomycetidae</taxon>
        <taxon>Agaricales</taxon>
        <taxon>Fistulinaceae</taxon>
        <taxon>Fistulina</taxon>
    </lineage>
</organism>
<evidence type="ECO:0008006" key="3">
    <source>
        <dbReference type="Google" id="ProtNLM"/>
    </source>
</evidence>
<keyword evidence="2" id="KW-1185">Reference proteome</keyword>
<evidence type="ECO:0000313" key="2">
    <source>
        <dbReference type="Proteomes" id="UP000054144"/>
    </source>
</evidence>
<name>A0A0D7AB58_9AGAR</name>
<protein>
    <recommendedName>
        <fullName evidence="3">DDE Tnp4 domain-containing protein</fullName>
    </recommendedName>
</protein>
<dbReference type="AlphaFoldDB" id="A0A0D7AB58"/>
<dbReference type="PANTHER" id="PTHR22930">
    <property type="match status" value="1"/>
</dbReference>
<gene>
    <name evidence="1" type="ORF">FISHEDRAFT_44912</name>
</gene>
<evidence type="ECO:0000313" key="1">
    <source>
        <dbReference type="EMBL" id="KIY47649.1"/>
    </source>
</evidence>
<dbReference type="EMBL" id="KN881930">
    <property type="protein sequence ID" value="KIY47649.1"/>
    <property type="molecule type" value="Genomic_DNA"/>
</dbReference>
<reference evidence="1 2" key="1">
    <citation type="journal article" date="2015" name="Fungal Genet. Biol.">
        <title>Evolution of novel wood decay mechanisms in Agaricales revealed by the genome sequences of Fistulina hepatica and Cylindrobasidium torrendii.</title>
        <authorList>
            <person name="Floudas D."/>
            <person name="Held B.W."/>
            <person name="Riley R."/>
            <person name="Nagy L.G."/>
            <person name="Koehler G."/>
            <person name="Ransdell A.S."/>
            <person name="Younus H."/>
            <person name="Chow J."/>
            <person name="Chiniquy J."/>
            <person name="Lipzen A."/>
            <person name="Tritt A."/>
            <person name="Sun H."/>
            <person name="Haridas S."/>
            <person name="LaButti K."/>
            <person name="Ohm R.A."/>
            <person name="Kues U."/>
            <person name="Blanchette R.A."/>
            <person name="Grigoriev I.V."/>
            <person name="Minto R.E."/>
            <person name="Hibbett D.S."/>
        </authorList>
    </citation>
    <scope>NUCLEOTIDE SEQUENCE [LARGE SCALE GENOMIC DNA]</scope>
    <source>
        <strain evidence="1 2">ATCC 64428</strain>
    </source>
</reference>
<sequence>MCVTGLTIRHVRERFQRSNATILKYFIEILDTVSIGPLYDKYVQLPHTDAPVPDYIHNNTKLWPFFKDALGAMDGTYINCIPPAILRHLVHNQKGSVTQNVLACCDF</sequence>
<dbReference type="InterPro" id="IPR045249">
    <property type="entry name" value="HARBI1-like"/>
</dbReference>